<dbReference type="Pfam" id="PF05199">
    <property type="entry name" value="GMC_oxred_C"/>
    <property type="match status" value="1"/>
</dbReference>
<evidence type="ECO:0000256" key="8">
    <source>
        <dbReference type="ARBA" id="ARBA00022827"/>
    </source>
</evidence>
<dbReference type="AlphaFoldDB" id="A0A135ULM3"/>
<evidence type="ECO:0000256" key="2">
    <source>
        <dbReference type="ARBA" id="ARBA00001974"/>
    </source>
</evidence>
<evidence type="ECO:0000259" key="13">
    <source>
        <dbReference type="Pfam" id="PF00732"/>
    </source>
</evidence>
<sequence>MRVSPVKIQGYEGHRLEEADVLVVGSGPIGAVFSRTLVENGRKVLMIDVGNQETKRIGDHKKNSVAVQRDISLFTNTVKGELSLLSVPTNVADPYVEPISWGSSTPFIKNGQNPNQKAVDNLPAAAATRLVGGMGGHWTCCTPREHKDIERSDLFSDSKWNDLYTRAEKLFWTDRTLFDKSIRGGLIKSVLTAAYEKKGREVLSMPLSGKRSAKNEEFVEWGCTATILGDELSDPSKEHDTFELRANTQCVRLIVNQASGQIDAAEVENLLGAEKYLIRAKKYIICAGAVLTPAILWNSGGLKDTLPALGCYLTEQPMAFCQVILKKTHVLDIASDSYGLGWETAVKEHESKFPNDPLPIPFNDPDPQVYFPLTNKYRWHTQIHRDAFGYGEVPSSIDQRLVVDLRWFGYTEPSKDNYVEFSTDVKDQFGMPQPTFHYTINDSDAKRCSEMITDMVDVARNLGGFLPGAEPKYLAPGSALHICGTYRAGHAKKSLEESKQESVVDRFGRVWGQKNLVLGGCGIIPTQNACNPTLTAAAFALAAADQMIKDLDEQNDE</sequence>
<comment type="catalytic activity">
    <reaction evidence="1">
        <text>D-glucose + O2 = 2-dehydro-D-glucose + H2O2</text>
        <dbReference type="Rhea" id="RHEA:10552"/>
        <dbReference type="ChEBI" id="CHEBI:4167"/>
        <dbReference type="ChEBI" id="CHEBI:15379"/>
        <dbReference type="ChEBI" id="CHEBI:16240"/>
        <dbReference type="ChEBI" id="CHEBI:16609"/>
        <dbReference type="EC" id="1.1.3.10"/>
    </reaction>
</comment>
<dbReference type="Proteomes" id="UP000070121">
    <property type="component" value="Unassembled WGS sequence"/>
</dbReference>
<evidence type="ECO:0000256" key="4">
    <source>
        <dbReference type="ARBA" id="ARBA00011881"/>
    </source>
</evidence>
<evidence type="ECO:0000256" key="7">
    <source>
        <dbReference type="ARBA" id="ARBA00022630"/>
    </source>
</evidence>
<dbReference type="InterPro" id="IPR007867">
    <property type="entry name" value="GMC_OxRtase_C"/>
</dbReference>
<dbReference type="InterPro" id="IPR000172">
    <property type="entry name" value="GMC_OxRdtase_N"/>
</dbReference>
<comment type="cofactor">
    <cofactor evidence="2">
        <name>FAD</name>
        <dbReference type="ChEBI" id="CHEBI:57692"/>
    </cofactor>
</comment>
<dbReference type="InterPro" id="IPR051473">
    <property type="entry name" value="P2Ox-like"/>
</dbReference>
<dbReference type="SUPFAM" id="SSF54373">
    <property type="entry name" value="FAD-linked reductases, C-terminal domain"/>
    <property type="match status" value="1"/>
</dbReference>
<organism evidence="15 16">
    <name type="scientific">Colletotrichum salicis</name>
    <dbReference type="NCBI Taxonomy" id="1209931"/>
    <lineage>
        <taxon>Eukaryota</taxon>
        <taxon>Fungi</taxon>
        <taxon>Dikarya</taxon>
        <taxon>Ascomycota</taxon>
        <taxon>Pezizomycotina</taxon>
        <taxon>Sordariomycetes</taxon>
        <taxon>Hypocreomycetidae</taxon>
        <taxon>Glomerellales</taxon>
        <taxon>Glomerellaceae</taxon>
        <taxon>Colletotrichum</taxon>
        <taxon>Colletotrichum acutatum species complex</taxon>
    </lineage>
</organism>
<dbReference type="EC" id="1.1.3.10" evidence="5"/>
<dbReference type="InterPro" id="IPR012814">
    <property type="entry name" value="P2OX"/>
</dbReference>
<dbReference type="PANTHER" id="PTHR42784:SF1">
    <property type="entry name" value="PYRANOSE 2-OXIDASE"/>
    <property type="match status" value="1"/>
</dbReference>
<comment type="subunit">
    <text evidence="4">Homotetramer.</text>
</comment>
<evidence type="ECO:0000256" key="6">
    <source>
        <dbReference type="ARBA" id="ARBA00016408"/>
    </source>
</evidence>
<keyword evidence="8" id="KW-0274">FAD</keyword>
<evidence type="ECO:0000256" key="9">
    <source>
        <dbReference type="ARBA" id="ARBA00023002"/>
    </source>
</evidence>
<evidence type="ECO:0000256" key="3">
    <source>
        <dbReference type="ARBA" id="ARBA00010790"/>
    </source>
</evidence>
<keyword evidence="16" id="KW-1185">Reference proteome</keyword>
<protein>
    <recommendedName>
        <fullName evidence="6">Pyranose 2-oxidase</fullName>
        <ecNumber evidence="5">1.1.3.10</ecNumber>
    </recommendedName>
    <alternativeName>
        <fullName evidence="11">FAD-oxidoreductase</fullName>
    </alternativeName>
    <alternativeName>
        <fullName evidence="10">Glucose 2-oxidase</fullName>
    </alternativeName>
    <alternativeName>
        <fullName evidence="12">Pyranose:oxygen 2-oxidoreductase</fullName>
    </alternativeName>
</protein>
<evidence type="ECO:0000256" key="1">
    <source>
        <dbReference type="ARBA" id="ARBA00000827"/>
    </source>
</evidence>
<dbReference type="PANTHER" id="PTHR42784">
    <property type="entry name" value="PYRANOSE 2-OXIDASE"/>
    <property type="match status" value="1"/>
</dbReference>
<feature type="domain" description="Glucose-methanol-choline oxidoreductase C-terminal" evidence="14">
    <location>
        <begin position="413"/>
        <end position="540"/>
    </location>
</feature>
<dbReference type="STRING" id="1209931.A0A135ULM3"/>
<reference evidence="15 16" key="1">
    <citation type="submission" date="2014-02" db="EMBL/GenBank/DDBJ databases">
        <title>The genome sequence of Colletotrichum salicis CBS 607.94.</title>
        <authorList>
            <person name="Baroncelli R."/>
            <person name="Thon M.R."/>
        </authorList>
    </citation>
    <scope>NUCLEOTIDE SEQUENCE [LARGE SCALE GENOMIC DNA]</scope>
    <source>
        <strain evidence="15 16">CBS 607.94</strain>
    </source>
</reference>
<keyword evidence="9" id="KW-0560">Oxidoreductase</keyword>
<evidence type="ECO:0000256" key="5">
    <source>
        <dbReference type="ARBA" id="ARBA00013082"/>
    </source>
</evidence>
<evidence type="ECO:0000313" key="15">
    <source>
        <dbReference type="EMBL" id="KXH61283.1"/>
    </source>
</evidence>
<dbReference type="NCBIfam" id="TIGR02462">
    <property type="entry name" value="pyranose_ox"/>
    <property type="match status" value="1"/>
</dbReference>
<dbReference type="SUPFAM" id="SSF51905">
    <property type="entry name" value="FAD/NAD(P)-binding domain"/>
    <property type="match status" value="1"/>
</dbReference>
<name>A0A135ULM3_9PEZI</name>
<evidence type="ECO:0000256" key="12">
    <source>
        <dbReference type="ARBA" id="ARBA00031330"/>
    </source>
</evidence>
<dbReference type="GO" id="GO:0050660">
    <property type="term" value="F:flavin adenine dinucleotide binding"/>
    <property type="evidence" value="ECO:0007669"/>
    <property type="project" value="InterPro"/>
</dbReference>
<dbReference type="Gene3D" id="3.50.50.60">
    <property type="entry name" value="FAD/NAD(P)-binding domain"/>
    <property type="match status" value="2"/>
</dbReference>
<evidence type="ECO:0000313" key="16">
    <source>
        <dbReference type="Proteomes" id="UP000070121"/>
    </source>
</evidence>
<dbReference type="Pfam" id="PF00732">
    <property type="entry name" value="GMC_oxred_N"/>
    <property type="match status" value="1"/>
</dbReference>
<dbReference type="EMBL" id="JFFI01001301">
    <property type="protein sequence ID" value="KXH61283.1"/>
    <property type="molecule type" value="Genomic_DNA"/>
</dbReference>
<proteinExistence type="inferred from homology"/>
<evidence type="ECO:0000259" key="14">
    <source>
        <dbReference type="Pfam" id="PF05199"/>
    </source>
</evidence>
<comment type="similarity">
    <text evidence="3">Belongs to the GMC oxidoreductase family.</text>
</comment>
<keyword evidence="7" id="KW-0285">Flavoprotein</keyword>
<feature type="domain" description="Glucose-methanol-choline oxidoreductase N-terminal" evidence="13">
    <location>
        <begin position="241"/>
        <end position="317"/>
    </location>
</feature>
<dbReference type="GO" id="GO:0050233">
    <property type="term" value="F:pyranose oxidase activity"/>
    <property type="evidence" value="ECO:0007669"/>
    <property type="project" value="UniProtKB-EC"/>
</dbReference>
<dbReference type="OrthoDB" id="269227at2759"/>
<comment type="caution">
    <text evidence="15">The sequence shown here is derived from an EMBL/GenBank/DDBJ whole genome shotgun (WGS) entry which is preliminary data.</text>
</comment>
<accession>A0A135ULM3</accession>
<evidence type="ECO:0000256" key="11">
    <source>
        <dbReference type="ARBA" id="ARBA00031159"/>
    </source>
</evidence>
<evidence type="ECO:0000256" key="10">
    <source>
        <dbReference type="ARBA" id="ARBA00030508"/>
    </source>
</evidence>
<gene>
    <name evidence="15" type="ORF">CSAL01_06598</name>
</gene>
<dbReference type="InterPro" id="IPR036188">
    <property type="entry name" value="FAD/NAD-bd_sf"/>
</dbReference>